<dbReference type="EMBL" id="CALNXI010001028">
    <property type="protein sequence ID" value="CAH3152162.1"/>
    <property type="molecule type" value="Genomic_DNA"/>
</dbReference>
<proteinExistence type="predicted"/>
<dbReference type="Gene3D" id="3.90.660.10">
    <property type="match status" value="1"/>
</dbReference>
<keyword evidence="3" id="KW-1185">Reference proteome</keyword>
<feature type="domain" description="Amine oxidase" evidence="1">
    <location>
        <begin position="42"/>
        <end position="231"/>
    </location>
</feature>
<organism evidence="2 3">
    <name type="scientific">Porites evermanni</name>
    <dbReference type="NCBI Taxonomy" id="104178"/>
    <lineage>
        <taxon>Eukaryota</taxon>
        <taxon>Metazoa</taxon>
        <taxon>Cnidaria</taxon>
        <taxon>Anthozoa</taxon>
        <taxon>Hexacorallia</taxon>
        <taxon>Scleractinia</taxon>
        <taxon>Fungiina</taxon>
        <taxon>Poritidae</taxon>
        <taxon>Porites</taxon>
    </lineage>
</organism>
<dbReference type="Proteomes" id="UP001159427">
    <property type="component" value="Unassembled WGS sequence"/>
</dbReference>
<sequence length="233" mass="26473">MESKFEWGLGNCSIFVLKPCNLKTLSAIVFADEDGHRLNAGGRILLKNQHGENITAKYVVITVPLTILKDGDITFVPKLPADKNRAINTIQMLRAWKIICQFKRRFWPEKLHQIYSVRGFSSEIWMWSRGSAVNDDNCHVVVGLETAESAEQKSSLSGQQVLEGFLSYLDEMFGTPSDPHPATDSFLDYVYFHRSNHLFIRGGYTSLTAHVHDLRHLFARPVEDRLFFAGSKL</sequence>
<dbReference type="InterPro" id="IPR050281">
    <property type="entry name" value="Flavin_monoamine_oxidase"/>
</dbReference>
<evidence type="ECO:0000313" key="3">
    <source>
        <dbReference type="Proteomes" id="UP001159427"/>
    </source>
</evidence>
<dbReference type="InterPro" id="IPR002937">
    <property type="entry name" value="Amino_oxidase"/>
</dbReference>
<evidence type="ECO:0000259" key="1">
    <source>
        <dbReference type="Pfam" id="PF01593"/>
    </source>
</evidence>
<dbReference type="PANTHER" id="PTHR10742">
    <property type="entry name" value="FLAVIN MONOAMINE OXIDASE"/>
    <property type="match status" value="1"/>
</dbReference>
<dbReference type="SUPFAM" id="SSF51905">
    <property type="entry name" value="FAD/NAD(P)-binding domain"/>
    <property type="match status" value="1"/>
</dbReference>
<dbReference type="InterPro" id="IPR036188">
    <property type="entry name" value="FAD/NAD-bd_sf"/>
</dbReference>
<dbReference type="SUPFAM" id="SSF54373">
    <property type="entry name" value="FAD-linked reductases, C-terminal domain"/>
    <property type="match status" value="1"/>
</dbReference>
<dbReference type="Pfam" id="PF01593">
    <property type="entry name" value="Amino_oxidase"/>
    <property type="match status" value="1"/>
</dbReference>
<comment type="caution">
    <text evidence="2">The sequence shown here is derived from an EMBL/GenBank/DDBJ whole genome shotgun (WGS) entry which is preliminary data.</text>
</comment>
<dbReference type="PANTHER" id="PTHR10742:SF418">
    <property type="entry name" value="AMINE OXIDASE DOMAIN-CONTAINING PROTEIN"/>
    <property type="match status" value="1"/>
</dbReference>
<reference evidence="2 3" key="1">
    <citation type="submission" date="2022-05" db="EMBL/GenBank/DDBJ databases">
        <authorList>
            <consortium name="Genoscope - CEA"/>
            <person name="William W."/>
        </authorList>
    </citation>
    <scope>NUCLEOTIDE SEQUENCE [LARGE SCALE GENOMIC DNA]</scope>
</reference>
<evidence type="ECO:0000313" key="2">
    <source>
        <dbReference type="EMBL" id="CAH3152162.1"/>
    </source>
</evidence>
<name>A0ABN8PX71_9CNID</name>
<dbReference type="Gene3D" id="3.50.50.60">
    <property type="entry name" value="FAD/NAD(P)-binding domain"/>
    <property type="match status" value="1"/>
</dbReference>
<gene>
    <name evidence="2" type="ORF">PEVE_00000652</name>
</gene>
<accession>A0ABN8PX71</accession>
<protein>
    <recommendedName>
        <fullName evidence="1">Amine oxidase domain-containing protein</fullName>
    </recommendedName>
</protein>